<feature type="region of interest" description="Disordered" evidence="1">
    <location>
        <begin position="161"/>
        <end position="183"/>
    </location>
</feature>
<accession>A0A1A6AGC2</accession>
<dbReference type="AlphaFoldDB" id="A0A1A6AGC2"/>
<feature type="region of interest" description="Disordered" evidence="1">
    <location>
        <begin position="1"/>
        <end position="51"/>
    </location>
</feature>
<feature type="compositionally biased region" description="Low complexity" evidence="1">
    <location>
        <begin position="23"/>
        <end position="36"/>
    </location>
</feature>
<dbReference type="GeneID" id="28964599"/>
<evidence type="ECO:0000256" key="1">
    <source>
        <dbReference type="SAM" id="MobiDB-lite"/>
    </source>
</evidence>
<evidence type="ECO:0000313" key="4">
    <source>
        <dbReference type="Proteomes" id="UP000078595"/>
    </source>
</evidence>
<evidence type="ECO:0000313" key="3">
    <source>
        <dbReference type="EMBL" id="WWC58356.1"/>
    </source>
</evidence>
<reference evidence="3" key="3">
    <citation type="submission" date="2024-02" db="EMBL/GenBank/DDBJ databases">
        <title>Comparative genomics of Cryptococcus and Kwoniella reveals pathogenesis evolution and contrasting modes of karyotype evolution via chromosome fusion or intercentromeric recombination.</title>
        <authorList>
            <person name="Coelho M.A."/>
            <person name="David-Palma M."/>
            <person name="Shea T."/>
            <person name="Bowers K."/>
            <person name="McGinley-Smith S."/>
            <person name="Mohammad A.W."/>
            <person name="Gnirke A."/>
            <person name="Yurkov A.M."/>
            <person name="Nowrousian M."/>
            <person name="Sun S."/>
            <person name="Cuomo C.A."/>
            <person name="Heitman J."/>
        </authorList>
    </citation>
    <scope>NUCLEOTIDE SEQUENCE</scope>
    <source>
        <strain evidence="3">CBS 10117</strain>
    </source>
</reference>
<dbReference type="Proteomes" id="UP000078595">
    <property type="component" value="Chromosome 1"/>
</dbReference>
<reference evidence="2" key="1">
    <citation type="submission" date="2013-07" db="EMBL/GenBank/DDBJ databases">
        <title>The Genome Sequence of Cryptococcus dejecticola CBS10117.</title>
        <authorList>
            <consortium name="The Broad Institute Genome Sequencing Platform"/>
            <person name="Cuomo C."/>
            <person name="Litvintseva A."/>
            <person name="Chen Y."/>
            <person name="Heitman J."/>
            <person name="Sun S."/>
            <person name="Springer D."/>
            <person name="Dromer F."/>
            <person name="Young S.K."/>
            <person name="Zeng Q."/>
            <person name="Gargeya S."/>
            <person name="Fitzgerald M."/>
            <person name="Abouelleil A."/>
            <person name="Alvarado L."/>
            <person name="Berlin A.M."/>
            <person name="Chapman S.B."/>
            <person name="Dewar J."/>
            <person name="Goldberg J."/>
            <person name="Griggs A."/>
            <person name="Gujja S."/>
            <person name="Hansen M."/>
            <person name="Howarth C."/>
            <person name="Imamovic A."/>
            <person name="Larimer J."/>
            <person name="McCowan C."/>
            <person name="Murphy C."/>
            <person name="Pearson M."/>
            <person name="Priest M."/>
            <person name="Roberts A."/>
            <person name="Saif S."/>
            <person name="Shea T."/>
            <person name="Sykes S."/>
            <person name="Wortman J."/>
            <person name="Nusbaum C."/>
            <person name="Birren B."/>
        </authorList>
    </citation>
    <scope>NUCLEOTIDE SEQUENCE [LARGE SCALE GENOMIC DNA]</scope>
    <source>
        <strain evidence="2">CBS 10117</strain>
    </source>
</reference>
<reference evidence="3" key="2">
    <citation type="submission" date="2013-07" db="EMBL/GenBank/DDBJ databases">
        <authorList>
            <consortium name="The Broad Institute Genome Sequencing Platform"/>
            <person name="Cuomo C."/>
            <person name="Litvintseva A."/>
            <person name="Chen Y."/>
            <person name="Heitman J."/>
            <person name="Sun S."/>
            <person name="Springer D."/>
            <person name="Dromer F."/>
            <person name="Young S.K."/>
            <person name="Zeng Q."/>
            <person name="Gargeya S."/>
            <person name="Fitzgerald M."/>
            <person name="Abouelleil A."/>
            <person name="Alvarado L."/>
            <person name="Berlin A.M."/>
            <person name="Chapman S.B."/>
            <person name="Dewar J."/>
            <person name="Goldberg J."/>
            <person name="Griggs A."/>
            <person name="Gujja S."/>
            <person name="Hansen M."/>
            <person name="Howarth C."/>
            <person name="Imamovic A."/>
            <person name="Larimer J."/>
            <person name="McCowan C."/>
            <person name="Murphy C."/>
            <person name="Pearson M."/>
            <person name="Priest M."/>
            <person name="Roberts A."/>
            <person name="Saif S."/>
            <person name="Shea T."/>
            <person name="Sykes S."/>
            <person name="Wortman J."/>
            <person name="Nusbaum C."/>
            <person name="Birren B."/>
        </authorList>
    </citation>
    <scope>NUCLEOTIDE SEQUENCE</scope>
    <source>
        <strain evidence="3">CBS 10117</strain>
    </source>
</reference>
<gene>
    <name evidence="2" type="ORF">I303_00900</name>
    <name evidence="3" type="ORF">I303_100896</name>
</gene>
<name>A0A1A6AGC2_9TREE</name>
<organism evidence="2">
    <name type="scientific">Kwoniella dejecticola CBS 10117</name>
    <dbReference type="NCBI Taxonomy" id="1296121"/>
    <lineage>
        <taxon>Eukaryota</taxon>
        <taxon>Fungi</taxon>
        <taxon>Dikarya</taxon>
        <taxon>Basidiomycota</taxon>
        <taxon>Agaricomycotina</taxon>
        <taxon>Tremellomycetes</taxon>
        <taxon>Tremellales</taxon>
        <taxon>Cryptococcaceae</taxon>
        <taxon>Kwoniella</taxon>
    </lineage>
</organism>
<dbReference type="KEGG" id="kdj:28964599"/>
<protein>
    <submittedName>
        <fullName evidence="2">Uncharacterized protein</fullName>
    </submittedName>
</protein>
<dbReference type="EMBL" id="CP144530">
    <property type="protein sequence ID" value="WWC58356.1"/>
    <property type="molecule type" value="Genomic_DNA"/>
</dbReference>
<dbReference type="EMBL" id="KI894027">
    <property type="protein sequence ID" value="OBR89078.1"/>
    <property type="molecule type" value="Genomic_DNA"/>
</dbReference>
<dbReference type="RefSeq" id="XP_018266920.1">
    <property type="nucleotide sequence ID" value="XM_018404266.1"/>
</dbReference>
<dbReference type="VEuPathDB" id="FungiDB:I303_00900"/>
<sequence>MPATYNDDGPGYGQSEINGARWQKQQSISSGQTSSSAHTIDSKEEEELPWESHKFTLTSTIPNISSLTSELSQLGPIIPTIRKLQTIFSEIPRYEEEGMEVTLVNQLTEARFRSERDEESGITFWRGLISRRARNDRYFSSIPYSIITICAKSRTTCECSIGPGDAPNSIERSTFGNPSEDLL</sequence>
<keyword evidence="4" id="KW-1185">Reference proteome</keyword>
<proteinExistence type="predicted"/>
<evidence type="ECO:0000313" key="2">
    <source>
        <dbReference type="EMBL" id="OBR89078.1"/>
    </source>
</evidence>